<evidence type="ECO:0000256" key="12">
    <source>
        <dbReference type="ARBA" id="ARBA00034078"/>
    </source>
</evidence>
<evidence type="ECO:0000256" key="2">
    <source>
        <dbReference type="ARBA" id="ARBA00004370"/>
    </source>
</evidence>
<dbReference type="CDD" id="cd00207">
    <property type="entry name" value="fer2"/>
    <property type="match status" value="1"/>
</dbReference>
<comment type="subcellular location">
    <subcellularLocation>
        <location evidence="2">Membrane</location>
    </subcellularLocation>
</comment>
<evidence type="ECO:0000256" key="8">
    <source>
        <dbReference type="ARBA" id="ARBA00023004"/>
    </source>
</evidence>
<evidence type="ECO:0000256" key="1">
    <source>
        <dbReference type="ARBA" id="ARBA00001966"/>
    </source>
</evidence>
<dbReference type="GO" id="GO:0016020">
    <property type="term" value="C:membrane"/>
    <property type="evidence" value="ECO:0007669"/>
    <property type="project" value="UniProtKB-SubCell"/>
</dbReference>
<evidence type="ECO:0000259" key="15">
    <source>
        <dbReference type="PROSITE" id="PS51839"/>
    </source>
</evidence>
<dbReference type="GO" id="GO:0008137">
    <property type="term" value="F:NADH dehydrogenase (ubiquinone) activity"/>
    <property type="evidence" value="ECO:0007669"/>
    <property type="project" value="InterPro"/>
</dbReference>
<evidence type="ECO:0000259" key="14">
    <source>
        <dbReference type="PROSITE" id="PS51669"/>
    </source>
</evidence>
<gene>
    <name evidence="16" type="ORF">A11Q_1946</name>
</gene>
<sequence length="532" mass="59588">MLKCTINGVELEVKPGTTIIQAMNDNAQRIAHYCWHPGLSVAGVCRLCMVEIEGNPRVQIACNTTITEGMKINNTSEKVKDAVKWGLDFHLINHPLDCPICDQAGECGLQDQYMEYGKYNPEMAEKKQKKHKVVDLGPTVVLDSERCILCSRCVRFTDEVSKTNELGIFNRGDHAEIGTHDGKQLDNKYSLNTVDICPVGALTSKDFRFKQRVWYLKDSETVCNGCSTGCNVKVYFNKEGLFRVKPKYNAEVNGHWMCDEGRNTYKFVNKEHRLQKSKKFVNGSWQAEVHAGQASMEAAQVLKASPAGEIALVLTGQQTVEEYEAILNTFVNTYQTKNVFHWWPQEAQAEEFDGLLIRGDKNPNTSGLKQALAKYGITAKWTDLEQGIKSGQLKHVVVFGPENTAVYPDLNQKLDLFAQAQNLTYFSTAKVPALENAAALKSVTLIPLKSYIEKDGTFVNYQGRAQQFKKATIVVSEALTGVEAAQLLAGQSLQIQVINEKNLFTAVSNTRKDQVTLDHRKKNEFVFNRGRL</sequence>
<dbReference type="SMART" id="SM00926">
    <property type="entry name" value="Molybdop_Fe4S4"/>
    <property type="match status" value="1"/>
</dbReference>
<comment type="cofactor">
    <cofactor evidence="1">
        <name>[4Fe-4S] cluster</name>
        <dbReference type="ChEBI" id="CHEBI:49883"/>
    </cofactor>
</comment>
<dbReference type="GO" id="GO:0042773">
    <property type="term" value="P:ATP synthesis coupled electron transport"/>
    <property type="evidence" value="ECO:0007669"/>
    <property type="project" value="InterPro"/>
</dbReference>
<dbReference type="FunFam" id="3.10.20.740:FF:000004">
    <property type="entry name" value="NADH-quinone oxidoreductase"/>
    <property type="match status" value="1"/>
</dbReference>
<dbReference type="Pfam" id="PF22117">
    <property type="entry name" value="Fer4_Nqo3"/>
    <property type="match status" value="1"/>
</dbReference>
<reference evidence="16 17" key="1">
    <citation type="journal article" date="2013" name="ISME J.">
        <title>By their genes ye shall know them: genomic signatures of predatory bacteria.</title>
        <authorList>
            <person name="Pasternak Z."/>
            <person name="Pietrokovski S."/>
            <person name="Rotem O."/>
            <person name="Gophna U."/>
            <person name="Lurie-Weinberger M.N."/>
            <person name="Jurkevitch E."/>
        </authorList>
    </citation>
    <scope>NUCLEOTIDE SEQUENCE [LARGE SCALE GENOMIC DNA]</scope>
    <source>
        <strain evidence="16 17">JSS</strain>
    </source>
</reference>
<dbReference type="Pfam" id="PF13510">
    <property type="entry name" value="Fer2_4"/>
    <property type="match status" value="1"/>
</dbReference>
<dbReference type="InterPro" id="IPR054351">
    <property type="entry name" value="NADH_UbQ_OxRdtase_ferredoxin"/>
</dbReference>
<dbReference type="KEGG" id="bex:A11Q_1946"/>
<evidence type="ECO:0000256" key="3">
    <source>
        <dbReference type="ARBA" id="ARBA00005404"/>
    </source>
</evidence>
<dbReference type="PANTHER" id="PTHR43105:SF13">
    <property type="entry name" value="NADH-UBIQUINONE OXIDOREDUCTASE 75 KDA SUBUNIT, MITOCHONDRIAL"/>
    <property type="match status" value="1"/>
</dbReference>
<evidence type="ECO:0000313" key="16">
    <source>
        <dbReference type="EMBL" id="AGH96162.1"/>
    </source>
</evidence>
<dbReference type="InterPro" id="IPR001041">
    <property type="entry name" value="2Fe-2S_ferredoxin-type"/>
</dbReference>
<keyword evidence="10" id="KW-0520">NAD</keyword>
<keyword evidence="7" id="KW-1278">Translocase</keyword>
<evidence type="ECO:0000313" key="17">
    <source>
        <dbReference type="Proteomes" id="UP000012040"/>
    </source>
</evidence>
<dbReference type="InterPro" id="IPR050123">
    <property type="entry name" value="Prok_molybdopt-oxidoreductase"/>
</dbReference>
<evidence type="ECO:0000256" key="7">
    <source>
        <dbReference type="ARBA" id="ARBA00022967"/>
    </source>
</evidence>
<dbReference type="Gene3D" id="3.30.70.20">
    <property type="match status" value="1"/>
</dbReference>
<evidence type="ECO:0000256" key="10">
    <source>
        <dbReference type="ARBA" id="ARBA00023027"/>
    </source>
</evidence>
<dbReference type="OrthoDB" id="5287732at2"/>
<dbReference type="PROSITE" id="PS51839">
    <property type="entry name" value="4FE4S_HC3"/>
    <property type="match status" value="1"/>
</dbReference>
<dbReference type="Gene3D" id="3.10.20.740">
    <property type="match status" value="1"/>
</dbReference>
<keyword evidence="5" id="KW-0001">2Fe-2S</keyword>
<dbReference type="GO" id="GO:0051539">
    <property type="term" value="F:4 iron, 4 sulfur cluster binding"/>
    <property type="evidence" value="ECO:0007669"/>
    <property type="project" value="UniProtKB-KW"/>
</dbReference>
<keyword evidence="17" id="KW-1185">Reference proteome</keyword>
<comment type="cofactor">
    <cofactor evidence="12">
        <name>[2Fe-2S] cluster</name>
        <dbReference type="ChEBI" id="CHEBI:190135"/>
    </cofactor>
</comment>
<dbReference type="InterPro" id="IPR000283">
    <property type="entry name" value="NADH_UbQ_OxRdtase_75kDa_su_CS"/>
</dbReference>
<name>M4V9T9_9BACT</name>
<dbReference type="PROSITE" id="PS51085">
    <property type="entry name" value="2FE2S_FER_2"/>
    <property type="match status" value="1"/>
</dbReference>
<dbReference type="InterPro" id="IPR006963">
    <property type="entry name" value="Mopterin_OxRdtase_4Fe-4S_dom"/>
</dbReference>
<dbReference type="SUPFAM" id="SSF53706">
    <property type="entry name" value="Formate dehydrogenase/DMSO reductase, domains 1-3"/>
    <property type="match status" value="1"/>
</dbReference>
<dbReference type="GO" id="GO:0016491">
    <property type="term" value="F:oxidoreductase activity"/>
    <property type="evidence" value="ECO:0007669"/>
    <property type="project" value="InterPro"/>
</dbReference>
<feature type="domain" description="4Fe-4S His(Cys)3-ligated-type" evidence="15">
    <location>
        <begin position="78"/>
        <end position="117"/>
    </location>
</feature>
<keyword evidence="9" id="KW-0411">Iron-sulfur</keyword>
<keyword evidence="8" id="KW-0408">Iron</keyword>
<dbReference type="InterPro" id="IPR019574">
    <property type="entry name" value="NADH_UbQ_OxRdtase_Gsu_4Fe4S-bd"/>
</dbReference>
<accession>M4V9T9</accession>
<dbReference type="GO" id="GO:0046872">
    <property type="term" value="F:metal ion binding"/>
    <property type="evidence" value="ECO:0007669"/>
    <property type="project" value="UniProtKB-KW"/>
</dbReference>
<dbReference type="SUPFAM" id="SSF54292">
    <property type="entry name" value="2Fe-2S ferredoxin-like"/>
    <property type="match status" value="1"/>
</dbReference>
<evidence type="ECO:0000256" key="11">
    <source>
        <dbReference type="ARBA" id="ARBA00023136"/>
    </source>
</evidence>
<dbReference type="eggNOG" id="COG1034">
    <property type="taxonomic scope" value="Bacteria"/>
</dbReference>
<keyword evidence="11" id="KW-0472">Membrane</keyword>
<dbReference type="SUPFAM" id="SSF54862">
    <property type="entry name" value="4Fe-4S ferredoxins"/>
    <property type="match status" value="1"/>
</dbReference>
<evidence type="ECO:0000259" key="13">
    <source>
        <dbReference type="PROSITE" id="PS51085"/>
    </source>
</evidence>
<dbReference type="GO" id="GO:0051537">
    <property type="term" value="F:2 iron, 2 sulfur cluster binding"/>
    <property type="evidence" value="ECO:0007669"/>
    <property type="project" value="UniProtKB-KW"/>
</dbReference>
<dbReference type="EMBL" id="CP003537">
    <property type="protein sequence ID" value="AGH96162.1"/>
    <property type="molecule type" value="Genomic_DNA"/>
</dbReference>
<dbReference type="PROSITE" id="PS51669">
    <property type="entry name" value="4FE4S_MOW_BIS_MGD"/>
    <property type="match status" value="1"/>
</dbReference>
<protein>
    <submittedName>
        <fullName evidence="16">NADH dehydrogenase I chain G</fullName>
    </submittedName>
</protein>
<comment type="similarity">
    <text evidence="3">Belongs to the complex I 75 kDa subunit family.</text>
</comment>
<evidence type="ECO:0000256" key="9">
    <source>
        <dbReference type="ARBA" id="ARBA00023014"/>
    </source>
</evidence>
<dbReference type="PROSITE" id="PS00643">
    <property type="entry name" value="COMPLEX1_75K_3"/>
    <property type="match status" value="1"/>
</dbReference>
<dbReference type="STRING" id="1184267.A11Q_1946"/>
<dbReference type="FunFam" id="3.30.70.20:FF:000002">
    <property type="entry name" value="NADH-ubiquinone oxidoreductase 75 kDa subunit"/>
    <property type="match status" value="1"/>
</dbReference>
<dbReference type="Proteomes" id="UP000012040">
    <property type="component" value="Chromosome"/>
</dbReference>
<dbReference type="SMART" id="SM00929">
    <property type="entry name" value="NADH-G_4Fe-4S_3"/>
    <property type="match status" value="1"/>
</dbReference>
<evidence type="ECO:0000256" key="5">
    <source>
        <dbReference type="ARBA" id="ARBA00022714"/>
    </source>
</evidence>
<evidence type="ECO:0000256" key="4">
    <source>
        <dbReference type="ARBA" id="ARBA00022485"/>
    </source>
</evidence>
<dbReference type="InterPro" id="IPR036010">
    <property type="entry name" value="2Fe-2S_ferredoxin-like_sf"/>
</dbReference>
<keyword evidence="4" id="KW-0004">4Fe-4S</keyword>
<dbReference type="PATRIC" id="fig|1184267.3.peg.1971"/>
<dbReference type="PANTHER" id="PTHR43105">
    <property type="entry name" value="RESPIRATORY NITRATE REDUCTASE"/>
    <property type="match status" value="1"/>
</dbReference>
<dbReference type="Gene3D" id="2.20.25.90">
    <property type="entry name" value="ADC-like domains"/>
    <property type="match status" value="1"/>
</dbReference>
<proteinExistence type="inferred from homology"/>
<dbReference type="RefSeq" id="WP_015470652.1">
    <property type="nucleotide sequence ID" value="NC_020813.1"/>
</dbReference>
<organism evidence="16 17">
    <name type="scientific">Pseudobdellovibrio exovorus JSS</name>
    <dbReference type="NCBI Taxonomy" id="1184267"/>
    <lineage>
        <taxon>Bacteria</taxon>
        <taxon>Pseudomonadati</taxon>
        <taxon>Bdellovibrionota</taxon>
        <taxon>Bdellovibrionia</taxon>
        <taxon>Bdellovibrionales</taxon>
        <taxon>Pseudobdellovibrionaceae</taxon>
        <taxon>Pseudobdellovibrio</taxon>
    </lineage>
</organism>
<feature type="domain" description="4Fe-4S Mo/W bis-MGD-type" evidence="14">
    <location>
        <begin position="216"/>
        <end position="272"/>
    </location>
</feature>
<evidence type="ECO:0000256" key="6">
    <source>
        <dbReference type="ARBA" id="ARBA00022723"/>
    </source>
</evidence>
<dbReference type="AlphaFoldDB" id="M4V9T9"/>
<dbReference type="Gene3D" id="3.40.50.740">
    <property type="match status" value="1"/>
</dbReference>
<dbReference type="Pfam" id="PF10588">
    <property type="entry name" value="NADH-G_4Fe-4S_3"/>
    <property type="match status" value="1"/>
</dbReference>
<dbReference type="Pfam" id="PF04879">
    <property type="entry name" value="Molybdop_Fe4S4"/>
    <property type="match status" value="1"/>
</dbReference>
<feature type="domain" description="2Fe-2S ferredoxin-type" evidence="13">
    <location>
        <begin position="1"/>
        <end position="78"/>
    </location>
</feature>
<keyword evidence="6" id="KW-0479">Metal-binding</keyword>
<dbReference type="HOGENOM" id="CLU_000422_11_7_7"/>